<dbReference type="Proteomes" id="UP000199300">
    <property type="component" value="Unassembled WGS sequence"/>
</dbReference>
<feature type="domain" description="HTH marR-type" evidence="1">
    <location>
        <begin position="1"/>
        <end position="141"/>
    </location>
</feature>
<evidence type="ECO:0000313" key="2">
    <source>
        <dbReference type="EMBL" id="SEO33575.1"/>
    </source>
</evidence>
<dbReference type="AlphaFoldDB" id="A0A1H8NV86"/>
<dbReference type="PROSITE" id="PS50995">
    <property type="entry name" value="HTH_MARR_2"/>
    <property type="match status" value="1"/>
</dbReference>
<dbReference type="GO" id="GO:0003677">
    <property type="term" value="F:DNA binding"/>
    <property type="evidence" value="ECO:0007669"/>
    <property type="project" value="UniProtKB-KW"/>
</dbReference>
<dbReference type="RefSeq" id="WP_091497479.1">
    <property type="nucleotide sequence ID" value="NZ_FODJ01000006.1"/>
</dbReference>
<evidence type="ECO:0000259" key="1">
    <source>
        <dbReference type="PROSITE" id="PS50995"/>
    </source>
</evidence>
<gene>
    <name evidence="2" type="ORF">SAMN04488134_106117</name>
</gene>
<proteinExistence type="predicted"/>
<dbReference type="OrthoDB" id="5195026at2"/>
<dbReference type="InterPro" id="IPR036390">
    <property type="entry name" value="WH_DNA-bd_sf"/>
</dbReference>
<dbReference type="GO" id="GO:0003700">
    <property type="term" value="F:DNA-binding transcription factor activity"/>
    <property type="evidence" value="ECO:0007669"/>
    <property type="project" value="InterPro"/>
</dbReference>
<evidence type="ECO:0000313" key="3">
    <source>
        <dbReference type="Proteomes" id="UP000199300"/>
    </source>
</evidence>
<dbReference type="InterPro" id="IPR000835">
    <property type="entry name" value="HTH_MarR-typ"/>
</dbReference>
<name>A0A1H8NV86_9BACI</name>
<sequence>MASKSTHRTLDAWINYSKFHTRVLKSLNHLLMEEFQLGINDFYSLYFLGEAKDGVLLQSELQNLIQLSPSALSRMITRLLNYKGHEIIKKNPLLHDKRGYTIHLTKNGFHLLDQLITSIEIKFNTSLSEDDLRHILSLTNN</sequence>
<keyword evidence="2" id="KW-0238">DNA-binding</keyword>
<accession>A0A1H8NV86</accession>
<dbReference type="InterPro" id="IPR036388">
    <property type="entry name" value="WH-like_DNA-bd_sf"/>
</dbReference>
<protein>
    <submittedName>
        <fullName evidence="2">DNA-binding transcriptional regulator, MarR family</fullName>
    </submittedName>
</protein>
<keyword evidence="3" id="KW-1185">Reference proteome</keyword>
<dbReference type="STRING" id="872970.SAMN04488134_106117"/>
<organism evidence="2 3">
    <name type="scientific">Amphibacillus marinus</name>
    <dbReference type="NCBI Taxonomy" id="872970"/>
    <lineage>
        <taxon>Bacteria</taxon>
        <taxon>Bacillati</taxon>
        <taxon>Bacillota</taxon>
        <taxon>Bacilli</taxon>
        <taxon>Bacillales</taxon>
        <taxon>Bacillaceae</taxon>
        <taxon>Amphibacillus</taxon>
    </lineage>
</organism>
<dbReference type="SUPFAM" id="SSF46785">
    <property type="entry name" value="Winged helix' DNA-binding domain"/>
    <property type="match status" value="1"/>
</dbReference>
<reference evidence="2 3" key="1">
    <citation type="submission" date="2016-10" db="EMBL/GenBank/DDBJ databases">
        <authorList>
            <person name="de Groot N.N."/>
        </authorList>
    </citation>
    <scope>NUCLEOTIDE SEQUENCE [LARGE SCALE GENOMIC DNA]</scope>
    <source>
        <strain evidence="2 3">CGMCC 1.10434</strain>
    </source>
</reference>
<dbReference type="SMART" id="SM00347">
    <property type="entry name" value="HTH_MARR"/>
    <property type="match status" value="1"/>
</dbReference>
<dbReference type="EMBL" id="FODJ01000006">
    <property type="protein sequence ID" value="SEO33575.1"/>
    <property type="molecule type" value="Genomic_DNA"/>
</dbReference>
<dbReference type="Gene3D" id="1.10.10.10">
    <property type="entry name" value="Winged helix-like DNA-binding domain superfamily/Winged helix DNA-binding domain"/>
    <property type="match status" value="1"/>
</dbReference>